<dbReference type="AlphaFoldDB" id="A0A7C9RUW5"/>
<dbReference type="Pfam" id="PF19873">
    <property type="entry name" value="DUF6346"/>
    <property type="match status" value="1"/>
</dbReference>
<dbReference type="InterPro" id="IPR045927">
    <property type="entry name" value="DUF6346"/>
</dbReference>
<name>A0A7C9RUW5_9PSEU</name>
<protein>
    <submittedName>
        <fullName evidence="2">Uncharacterized protein</fullName>
    </submittedName>
</protein>
<organism evidence="2 3">
    <name type="scientific">Lentzea alba</name>
    <dbReference type="NCBI Taxonomy" id="2714351"/>
    <lineage>
        <taxon>Bacteria</taxon>
        <taxon>Bacillati</taxon>
        <taxon>Actinomycetota</taxon>
        <taxon>Actinomycetes</taxon>
        <taxon>Pseudonocardiales</taxon>
        <taxon>Pseudonocardiaceae</taxon>
        <taxon>Lentzea</taxon>
    </lineage>
</organism>
<evidence type="ECO:0000313" key="2">
    <source>
        <dbReference type="EMBL" id="NGY63327.1"/>
    </source>
</evidence>
<keyword evidence="3" id="KW-1185">Reference proteome</keyword>
<keyword evidence="1" id="KW-0812">Transmembrane</keyword>
<keyword evidence="1" id="KW-0472">Membrane</keyword>
<comment type="caution">
    <text evidence="2">The sequence shown here is derived from an EMBL/GenBank/DDBJ whole genome shotgun (WGS) entry which is preliminary data.</text>
</comment>
<sequence length="162" mass="18689">MKVLRRVLVYLILPLLGYLIGATIFTHFYNKIERGDLQKATLVAEAKSCERLSPVSWRGFGYHYECKAEIRVVSDQTTHMSTVTGWLTPEDIGKEYAAHTQRVGKALYPDERNQWQLLLGCVLTFVFAIVYLIAFANVAYRILPDRGPRKRRRPTRYEPPAQ</sequence>
<proteinExistence type="predicted"/>
<dbReference type="Proteomes" id="UP000481360">
    <property type="component" value="Unassembled WGS sequence"/>
</dbReference>
<keyword evidence="1" id="KW-1133">Transmembrane helix</keyword>
<dbReference type="EMBL" id="JAAMPJ010000009">
    <property type="protein sequence ID" value="NGY63327.1"/>
    <property type="molecule type" value="Genomic_DNA"/>
</dbReference>
<feature type="transmembrane region" description="Helical" evidence="1">
    <location>
        <begin position="7"/>
        <end position="29"/>
    </location>
</feature>
<dbReference type="RefSeq" id="WP_166051590.1">
    <property type="nucleotide sequence ID" value="NZ_JAAMPJ010000009.1"/>
</dbReference>
<feature type="transmembrane region" description="Helical" evidence="1">
    <location>
        <begin position="117"/>
        <end position="143"/>
    </location>
</feature>
<accession>A0A7C9RUW5</accession>
<evidence type="ECO:0000313" key="3">
    <source>
        <dbReference type="Proteomes" id="UP000481360"/>
    </source>
</evidence>
<evidence type="ECO:0000256" key="1">
    <source>
        <dbReference type="SAM" id="Phobius"/>
    </source>
</evidence>
<reference evidence="2 3" key="1">
    <citation type="submission" date="2020-03" db="EMBL/GenBank/DDBJ databases">
        <title>Isolation and identification of active actinomycetes.</title>
        <authorList>
            <person name="Sun X."/>
        </authorList>
    </citation>
    <scope>NUCLEOTIDE SEQUENCE [LARGE SCALE GENOMIC DNA]</scope>
    <source>
        <strain evidence="2 3">NEAU-D13</strain>
    </source>
</reference>
<gene>
    <name evidence="2" type="ORF">G7043_30840</name>
</gene>